<accession>A0AAV2MYM5</accession>
<protein>
    <submittedName>
        <fullName evidence="1">Uncharacterized protein</fullName>
    </submittedName>
</protein>
<evidence type="ECO:0000313" key="2">
    <source>
        <dbReference type="Proteomes" id="UP001497644"/>
    </source>
</evidence>
<reference evidence="1" key="1">
    <citation type="submission" date="2024-04" db="EMBL/GenBank/DDBJ databases">
        <authorList>
            <consortium name="Molecular Ecology Group"/>
        </authorList>
    </citation>
    <scope>NUCLEOTIDE SEQUENCE</scope>
</reference>
<sequence>MIARKDVAIACAVACQSLLNILEAGDSSCESEEEIHQTVTFEQFRNRLRGYPNLVIRNVNFLEVTVPRYSDKQFREHFRMTRAIFSSLEERLGPALSRRECGRPRTPVCKARSWQSCGYWLLQNPFGKLKGYIF</sequence>
<proteinExistence type="predicted"/>
<gene>
    <name evidence="1" type="ORF">LPLAT_LOCUS7011</name>
</gene>
<organism evidence="1 2">
    <name type="scientific">Lasius platythorax</name>
    <dbReference type="NCBI Taxonomy" id="488582"/>
    <lineage>
        <taxon>Eukaryota</taxon>
        <taxon>Metazoa</taxon>
        <taxon>Ecdysozoa</taxon>
        <taxon>Arthropoda</taxon>
        <taxon>Hexapoda</taxon>
        <taxon>Insecta</taxon>
        <taxon>Pterygota</taxon>
        <taxon>Neoptera</taxon>
        <taxon>Endopterygota</taxon>
        <taxon>Hymenoptera</taxon>
        <taxon>Apocrita</taxon>
        <taxon>Aculeata</taxon>
        <taxon>Formicoidea</taxon>
        <taxon>Formicidae</taxon>
        <taxon>Formicinae</taxon>
        <taxon>Lasius</taxon>
        <taxon>Lasius</taxon>
    </lineage>
</organism>
<dbReference type="AlphaFoldDB" id="A0AAV2MYM5"/>
<dbReference type="EMBL" id="CAXIPU020000503">
    <property type="protein sequence ID" value="CAL1672342.1"/>
    <property type="molecule type" value="Genomic_DNA"/>
</dbReference>
<keyword evidence="2" id="KW-1185">Reference proteome</keyword>
<name>A0AAV2MYM5_9HYME</name>
<comment type="caution">
    <text evidence="1">The sequence shown here is derived from an EMBL/GenBank/DDBJ whole genome shotgun (WGS) entry which is preliminary data.</text>
</comment>
<dbReference type="Proteomes" id="UP001497644">
    <property type="component" value="Unassembled WGS sequence"/>
</dbReference>
<evidence type="ECO:0000313" key="1">
    <source>
        <dbReference type="EMBL" id="CAL1672342.1"/>
    </source>
</evidence>